<dbReference type="Pfam" id="PF00356">
    <property type="entry name" value="LacI"/>
    <property type="match status" value="1"/>
</dbReference>
<dbReference type="PROSITE" id="PS50932">
    <property type="entry name" value="HTH_LACI_2"/>
    <property type="match status" value="1"/>
</dbReference>
<dbReference type="CDD" id="cd06267">
    <property type="entry name" value="PBP1_LacI_sugar_binding-like"/>
    <property type="match status" value="1"/>
</dbReference>
<keyword evidence="3" id="KW-0804">Transcription</keyword>
<dbReference type="SUPFAM" id="SSF53822">
    <property type="entry name" value="Periplasmic binding protein-like I"/>
    <property type="match status" value="1"/>
</dbReference>
<feature type="region of interest" description="Disordered" evidence="4">
    <location>
        <begin position="312"/>
        <end position="358"/>
    </location>
</feature>
<dbReference type="Pfam" id="PF13377">
    <property type="entry name" value="Peripla_BP_3"/>
    <property type="match status" value="1"/>
</dbReference>
<dbReference type="InterPro" id="IPR010982">
    <property type="entry name" value="Lambda_DNA-bd_dom_sf"/>
</dbReference>
<evidence type="ECO:0000256" key="2">
    <source>
        <dbReference type="ARBA" id="ARBA00023125"/>
    </source>
</evidence>
<dbReference type="SUPFAM" id="SSF47413">
    <property type="entry name" value="lambda repressor-like DNA-binding domains"/>
    <property type="match status" value="1"/>
</dbReference>
<proteinExistence type="predicted"/>
<dbReference type="PANTHER" id="PTHR30146:SF109">
    <property type="entry name" value="HTH-TYPE TRANSCRIPTIONAL REGULATOR GALS"/>
    <property type="match status" value="1"/>
</dbReference>
<dbReference type="CDD" id="cd01392">
    <property type="entry name" value="HTH_LacI"/>
    <property type="match status" value="1"/>
</dbReference>
<dbReference type="GO" id="GO:0000976">
    <property type="term" value="F:transcription cis-regulatory region binding"/>
    <property type="evidence" value="ECO:0007669"/>
    <property type="project" value="TreeGrafter"/>
</dbReference>
<dbReference type="PANTHER" id="PTHR30146">
    <property type="entry name" value="LACI-RELATED TRANSCRIPTIONAL REPRESSOR"/>
    <property type="match status" value="1"/>
</dbReference>
<dbReference type="AlphaFoldDB" id="A0A367F4P9"/>
<accession>A0A367F4P9</accession>
<comment type="caution">
    <text evidence="6">The sequence shown here is derived from an EMBL/GenBank/DDBJ whole genome shotgun (WGS) entry which is preliminary data.</text>
</comment>
<dbReference type="Gene3D" id="1.10.260.40">
    <property type="entry name" value="lambda repressor-like DNA-binding domains"/>
    <property type="match status" value="1"/>
</dbReference>
<dbReference type="Proteomes" id="UP000252914">
    <property type="component" value="Unassembled WGS sequence"/>
</dbReference>
<dbReference type="InterPro" id="IPR028082">
    <property type="entry name" value="Peripla_BP_I"/>
</dbReference>
<keyword evidence="7" id="KW-1185">Reference proteome</keyword>
<evidence type="ECO:0000259" key="5">
    <source>
        <dbReference type="PROSITE" id="PS50932"/>
    </source>
</evidence>
<evidence type="ECO:0000256" key="3">
    <source>
        <dbReference type="ARBA" id="ARBA00023163"/>
    </source>
</evidence>
<keyword evidence="1" id="KW-0805">Transcription regulation</keyword>
<organism evidence="6 7">
    <name type="scientific">Streptomyces diacarni</name>
    <dbReference type="NCBI Taxonomy" id="2800381"/>
    <lineage>
        <taxon>Bacteria</taxon>
        <taxon>Bacillati</taxon>
        <taxon>Actinomycetota</taxon>
        <taxon>Actinomycetes</taxon>
        <taxon>Kitasatosporales</taxon>
        <taxon>Streptomycetaceae</taxon>
        <taxon>Streptomyces</taxon>
    </lineage>
</organism>
<dbReference type="InterPro" id="IPR000843">
    <property type="entry name" value="HTH_LacI"/>
</dbReference>
<dbReference type="EMBL" id="QOIN01000039">
    <property type="protein sequence ID" value="RCG24832.1"/>
    <property type="molecule type" value="Genomic_DNA"/>
</dbReference>
<feature type="domain" description="HTH lacI-type" evidence="5">
    <location>
        <begin position="4"/>
        <end position="58"/>
    </location>
</feature>
<sequence>MADVTLHDVARASGCSVSTVSRVLAGSRPVGAATAARVRKAVEDLGYRPNHVARALRSRSTGTIGLVLPQITNPFYPTLVRELTYALHADERAVLLADCDDDPLAEAGHLSALLDRQVDALLVIPAHEQHSRAAVAAAAARVPLVLLDRGCGPGVADSVAVDNAAGMALVLEHLAVEGCRRLCFVGASGTASAAAERRAAYEAGAGVLDPEAPGRVALGDFSVAWGRAAVDRIWAGRPAAERPDALVCANDLIAVGALQRLRQLGADVPGEVAVTGFDDIPLADLADPAVTTVRQPVAELAAEAARLLDRRPVGEQAGPRRSIRLAPRLVVRASTSRPSASHTPKSVPRTRPETESAQ</sequence>
<feature type="compositionally biased region" description="Polar residues" evidence="4">
    <location>
        <begin position="333"/>
        <end position="344"/>
    </location>
</feature>
<keyword evidence="2" id="KW-0238">DNA-binding</keyword>
<evidence type="ECO:0000313" key="7">
    <source>
        <dbReference type="Proteomes" id="UP000252914"/>
    </source>
</evidence>
<name>A0A367F4P9_9ACTN</name>
<dbReference type="SMART" id="SM00354">
    <property type="entry name" value="HTH_LACI"/>
    <property type="match status" value="1"/>
</dbReference>
<dbReference type="InterPro" id="IPR046335">
    <property type="entry name" value="LacI/GalR-like_sensor"/>
</dbReference>
<reference evidence="6 7" key="1">
    <citation type="submission" date="2018-06" db="EMBL/GenBank/DDBJ databases">
        <title>Streptomyces reniochalinae sp. nov. and Streptomyces diacarnus sp. nov. from marine sponges.</title>
        <authorList>
            <person name="Li L."/>
        </authorList>
    </citation>
    <scope>NUCLEOTIDE SEQUENCE [LARGE SCALE GENOMIC DNA]</scope>
    <source>
        <strain evidence="6 7">LHW51701</strain>
    </source>
</reference>
<dbReference type="Gene3D" id="3.40.50.2300">
    <property type="match status" value="2"/>
</dbReference>
<gene>
    <name evidence="6" type="ORF">DTL70_10935</name>
</gene>
<dbReference type="RefSeq" id="WP_114021681.1">
    <property type="nucleotide sequence ID" value="NZ_QOIN01000039.1"/>
</dbReference>
<dbReference type="GO" id="GO:0003700">
    <property type="term" value="F:DNA-binding transcription factor activity"/>
    <property type="evidence" value="ECO:0007669"/>
    <property type="project" value="TreeGrafter"/>
</dbReference>
<evidence type="ECO:0000256" key="4">
    <source>
        <dbReference type="SAM" id="MobiDB-lite"/>
    </source>
</evidence>
<protein>
    <submittedName>
        <fullName evidence="6">LacI family transcriptional regulator</fullName>
    </submittedName>
</protein>
<evidence type="ECO:0000256" key="1">
    <source>
        <dbReference type="ARBA" id="ARBA00023015"/>
    </source>
</evidence>
<evidence type="ECO:0000313" key="6">
    <source>
        <dbReference type="EMBL" id="RCG24832.1"/>
    </source>
</evidence>